<organism evidence="3">
    <name type="scientific">Mesocestoides corti</name>
    <name type="common">Flatworm</name>
    <dbReference type="NCBI Taxonomy" id="53468"/>
    <lineage>
        <taxon>Eukaryota</taxon>
        <taxon>Metazoa</taxon>
        <taxon>Spiralia</taxon>
        <taxon>Lophotrochozoa</taxon>
        <taxon>Platyhelminthes</taxon>
        <taxon>Cestoda</taxon>
        <taxon>Eucestoda</taxon>
        <taxon>Cyclophyllidea</taxon>
        <taxon>Mesocestoididae</taxon>
        <taxon>Mesocestoides</taxon>
    </lineage>
</organism>
<reference evidence="1 2" key="2">
    <citation type="submission" date="2018-10" db="EMBL/GenBank/DDBJ databases">
        <authorList>
            <consortium name="Pathogen Informatics"/>
        </authorList>
    </citation>
    <scope>NUCLEOTIDE SEQUENCE [LARGE SCALE GENOMIC DNA]</scope>
</reference>
<name>A0A0R3UIT7_MESCO</name>
<reference evidence="3" key="1">
    <citation type="submission" date="2017-02" db="UniProtKB">
        <authorList>
            <consortium name="WormBaseParasite"/>
        </authorList>
    </citation>
    <scope>IDENTIFICATION</scope>
</reference>
<dbReference type="InterPro" id="IPR044898">
    <property type="entry name" value="CDI_dom_sf"/>
</dbReference>
<dbReference type="WBParaSite" id="MCOS_0000737101-mRNA-1">
    <property type="protein sequence ID" value="MCOS_0000737101-mRNA-1"/>
    <property type="gene ID" value="MCOS_0000737101"/>
</dbReference>
<keyword evidence="2" id="KW-1185">Reference proteome</keyword>
<accession>A0A0R3UIT7</accession>
<gene>
    <name evidence="1" type="ORF">MCOS_LOCUS7372</name>
</gene>
<dbReference type="OrthoDB" id="6261798at2759"/>
<evidence type="ECO:0000313" key="3">
    <source>
        <dbReference type="WBParaSite" id="MCOS_0000737101-mRNA-1"/>
    </source>
</evidence>
<evidence type="ECO:0000313" key="1">
    <source>
        <dbReference type="EMBL" id="VDD81369.1"/>
    </source>
</evidence>
<dbReference type="AlphaFoldDB" id="A0A0R3UIT7"/>
<sequence length="206" mass="22956">MAASAANSTAKFCRRLFQDAAPRVAAQQTMDQIIRADQERFSAKWNFDITKGPSNSWQIINEPKATFYIKAPRRLKAKRRLNLSVAERLRMDLQTPRKGILTESPLIGNFTFNFTRPEPLSQPPEQVDTAPCPCFDYALPISSIAQCTVPCGSNGVQPTPLMDSGPIFKLPSPEVKTVKKRKSKPKMTGAFASCHLDIMLFVKVIV</sequence>
<proteinExistence type="predicted"/>
<dbReference type="EMBL" id="UXSR01005357">
    <property type="protein sequence ID" value="VDD81369.1"/>
    <property type="molecule type" value="Genomic_DNA"/>
</dbReference>
<dbReference type="Gene3D" id="4.10.365.10">
    <property type="entry name" value="p27"/>
    <property type="match status" value="1"/>
</dbReference>
<protein>
    <submittedName>
        <fullName evidence="3">CDI domain-containing protein</fullName>
    </submittedName>
</protein>
<dbReference type="Proteomes" id="UP000267029">
    <property type="component" value="Unassembled WGS sequence"/>
</dbReference>
<evidence type="ECO:0000313" key="2">
    <source>
        <dbReference type="Proteomes" id="UP000267029"/>
    </source>
</evidence>